<evidence type="ECO:0000313" key="3">
    <source>
        <dbReference type="Proteomes" id="UP000012073"/>
    </source>
</evidence>
<dbReference type="Gene3D" id="3.40.50.1100">
    <property type="match status" value="2"/>
</dbReference>
<feature type="domain" description="Tryptophan synthase beta chain-like PALP" evidence="1">
    <location>
        <begin position="1"/>
        <end position="211"/>
    </location>
</feature>
<organism evidence="2 3">
    <name type="scientific">Chondrus crispus</name>
    <name type="common">Carrageen Irish moss</name>
    <name type="synonym">Polymorpha crispa</name>
    <dbReference type="NCBI Taxonomy" id="2769"/>
    <lineage>
        <taxon>Eukaryota</taxon>
        <taxon>Rhodophyta</taxon>
        <taxon>Florideophyceae</taxon>
        <taxon>Rhodymeniophycidae</taxon>
        <taxon>Gigartinales</taxon>
        <taxon>Gigartinaceae</taxon>
        <taxon>Chondrus</taxon>
    </lineage>
</organism>
<accession>R7QP14</accession>
<proteinExistence type="predicted"/>
<dbReference type="Gramene" id="CDF39493">
    <property type="protein sequence ID" value="CDF39493"/>
    <property type="gene ID" value="CHC_T00008842001"/>
</dbReference>
<dbReference type="InterPro" id="IPR050214">
    <property type="entry name" value="Cys_Synth/Cystath_Beta-Synth"/>
</dbReference>
<dbReference type="CDD" id="cd01561">
    <property type="entry name" value="CBS_like"/>
    <property type="match status" value="1"/>
</dbReference>
<reference evidence="3" key="1">
    <citation type="journal article" date="2013" name="Proc. Natl. Acad. Sci. U.S.A.">
        <title>Genome structure and metabolic features in the red seaweed Chondrus crispus shed light on evolution of the Archaeplastida.</title>
        <authorList>
            <person name="Collen J."/>
            <person name="Porcel B."/>
            <person name="Carre W."/>
            <person name="Ball S.G."/>
            <person name="Chaparro C."/>
            <person name="Tonon T."/>
            <person name="Barbeyron T."/>
            <person name="Michel G."/>
            <person name="Noel B."/>
            <person name="Valentin K."/>
            <person name="Elias M."/>
            <person name="Artiguenave F."/>
            <person name="Arun A."/>
            <person name="Aury J.M."/>
            <person name="Barbosa-Neto J.F."/>
            <person name="Bothwell J.H."/>
            <person name="Bouget F.Y."/>
            <person name="Brillet L."/>
            <person name="Cabello-Hurtado F."/>
            <person name="Capella-Gutierrez S."/>
            <person name="Charrier B."/>
            <person name="Cladiere L."/>
            <person name="Cock J.M."/>
            <person name="Coelho S.M."/>
            <person name="Colleoni C."/>
            <person name="Czjzek M."/>
            <person name="Da Silva C."/>
            <person name="Delage L."/>
            <person name="Denoeud F."/>
            <person name="Deschamps P."/>
            <person name="Dittami S.M."/>
            <person name="Gabaldon T."/>
            <person name="Gachon C.M."/>
            <person name="Groisillier A."/>
            <person name="Herve C."/>
            <person name="Jabbari K."/>
            <person name="Katinka M."/>
            <person name="Kloareg B."/>
            <person name="Kowalczyk N."/>
            <person name="Labadie K."/>
            <person name="Leblanc C."/>
            <person name="Lopez P.J."/>
            <person name="McLachlan D.H."/>
            <person name="Meslet-Cladiere L."/>
            <person name="Moustafa A."/>
            <person name="Nehr Z."/>
            <person name="Nyvall Collen P."/>
            <person name="Panaud O."/>
            <person name="Partensky F."/>
            <person name="Poulain J."/>
            <person name="Rensing S.A."/>
            <person name="Rousvoal S."/>
            <person name="Samson G."/>
            <person name="Symeonidi A."/>
            <person name="Weissenbach J."/>
            <person name="Zambounis A."/>
            <person name="Wincker P."/>
            <person name="Boyen C."/>
        </authorList>
    </citation>
    <scope>NUCLEOTIDE SEQUENCE [LARGE SCALE GENOMIC DNA]</scope>
    <source>
        <strain evidence="3">cv. Stackhouse</strain>
    </source>
</reference>
<dbReference type="AlphaFoldDB" id="R7QP14"/>
<protein>
    <submittedName>
        <fullName evidence="2">Cysteine synthase CYS2</fullName>
    </submittedName>
</protein>
<dbReference type="RefSeq" id="XP_005719404.1">
    <property type="nucleotide sequence ID" value="XM_005719347.1"/>
</dbReference>
<dbReference type="Pfam" id="PF00291">
    <property type="entry name" value="PALP"/>
    <property type="match status" value="1"/>
</dbReference>
<dbReference type="InterPro" id="IPR036052">
    <property type="entry name" value="TrpB-like_PALP_sf"/>
</dbReference>
<evidence type="ECO:0000313" key="2">
    <source>
        <dbReference type="EMBL" id="CDF39493.1"/>
    </source>
</evidence>
<sequence>CVIVIPSSQSQEKKDALKYAGADLVQVPPKPYSNPNNYVKFGARLARELGAVFTSQFDNTANRAAHVATTGPEIWAQLKGEVHGFSCAVGTGGTLAGTAEYLRSVSDTVKIAITDPCGAKLVRFYRDGQLKAEGDSISEGIGQGRITGNLDGFKPDYAFEIPDGEALKIVYDLMQEEGMCLGTSSGINIAGAMRLAKELGPGHNLVTILCDLGTRYTGKLFNAPYLAEKGLPQPEWLAQDLSQAVTAAVERTTIPDEQAAAEQAENAAKAAANP</sequence>
<dbReference type="InterPro" id="IPR001926">
    <property type="entry name" value="TrpB-like_PALP"/>
</dbReference>
<dbReference type="Proteomes" id="UP000012073">
    <property type="component" value="Unassembled WGS sequence"/>
</dbReference>
<dbReference type="GeneID" id="17327122"/>
<dbReference type="STRING" id="2769.R7QP14"/>
<evidence type="ECO:0000259" key="1">
    <source>
        <dbReference type="Pfam" id="PF00291"/>
    </source>
</evidence>
<dbReference type="OrthoDB" id="10259545at2759"/>
<dbReference type="SUPFAM" id="SSF53686">
    <property type="entry name" value="Tryptophan synthase beta subunit-like PLP-dependent enzymes"/>
    <property type="match status" value="1"/>
</dbReference>
<gene>
    <name evidence="2" type="ORF">CHC_T00008842001</name>
</gene>
<dbReference type="PANTHER" id="PTHR10314">
    <property type="entry name" value="CYSTATHIONINE BETA-SYNTHASE"/>
    <property type="match status" value="1"/>
</dbReference>
<keyword evidence="3" id="KW-1185">Reference proteome</keyword>
<dbReference type="EMBL" id="HG002044">
    <property type="protein sequence ID" value="CDF39493.1"/>
    <property type="molecule type" value="Genomic_DNA"/>
</dbReference>
<feature type="non-terminal residue" evidence="2">
    <location>
        <position position="1"/>
    </location>
</feature>
<dbReference type="KEGG" id="ccp:CHC_T00008842001"/>
<name>R7QP14_CHOCR</name>